<dbReference type="Pfam" id="PF14420">
    <property type="entry name" value="Clr5"/>
    <property type="match status" value="1"/>
</dbReference>
<name>A0A8H4RIS1_9HELO</name>
<protein>
    <recommendedName>
        <fullName evidence="2">Clr5 domain-containing protein</fullName>
    </recommendedName>
</protein>
<feature type="domain" description="Clr5" evidence="2">
    <location>
        <begin position="1"/>
        <end position="54"/>
    </location>
</feature>
<evidence type="ECO:0000313" key="3">
    <source>
        <dbReference type="EMBL" id="KAF4629496.1"/>
    </source>
</evidence>
<accession>A0A8H4RIS1</accession>
<dbReference type="Proteomes" id="UP000566819">
    <property type="component" value="Unassembled WGS sequence"/>
</dbReference>
<keyword evidence="4" id="KW-1185">Reference proteome</keyword>
<feature type="region of interest" description="Disordered" evidence="1">
    <location>
        <begin position="54"/>
        <end position="82"/>
    </location>
</feature>
<gene>
    <name evidence="3" type="ORF">G7Y89_g8652</name>
</gene>
<dbReference type="PANTHER" id="PTHR38788">
    <property type="entry name" value="CLR5 DOMAIN-CONTAINING PROTEIN"/>
    <property type="match status" value="1"/>
</dbReference>
<reference evidence="3 4" key="1">
    <citation type="submission" date="2020-03" db="EMBL/GenBank/DDBJ databases">
        <title>Draft Genome Sequence of Cudoniella acicularis.</title>
        <authorList>
            <person name="Buettner E."/>
            <person name="Kellner H."/>
        </authorList>
    </citation>
    <scope>NUCLEOTIDE SEQUENCE [LARGE SCALE GENOMIC DNA]</scope>
    <source>
        <strain evidence="3 4">DSM 108380</strain>
    </source>
</reference>
<dbReference type="PANTHER" id="PTHR38788:SF3">
    <property type="entry name" value="CLR5 DOMAIN-CONTAINING PROTEIN"/>
    <property type="match status" value="1"/>
</dbReference>
<dbReference type="EMBL" id="JAAMPI010000669">
    <property type="protein sequence ID" value="KAF4629496.1"/>
    <property type="molecule type" value="Genomic_DNA"/>
</dbReference>
<organism evidence="3 4">
    <name type="scientific">Cudoniella acicularis</name>
    <dbReference type="NCBI Taxonomy" id="354080"/>
    <lineage>
        <taxon>Eukaryota</taxon>
        <taxon>Fungi</taxon>
        <taxon>Dikarya</taxon>
        <taxon>Ascomycota</taxon>
        <taxon>Pezizomycotina</taxon>
        <taxon>Leotiomycetes</taxon>
        <taxon>Helotiales</taxon>
        <taxon>Tricladiaceae</taxon>
        <taxon>Cudoniella</taxon>
    </lineage>
</organism>
<evidence type="ECO:0000259" key="2">
    <source>
        <dbReference type="Pfam" id="PF14420"/>
    </source>
</evidence>
<dbReference type="InterPro" id="IPR025676">
    <property type="entry name" value="Clr5_dom"/>
</dbReference>
<comment type="caution">
    <text evidence="3">The sequence shown here is derived from an EMBL/GenBank/DDBJ whole genome shotgun (WGS) entry which is preliminary data.</text>
</comment>
<dbReference type="OrthoDB" id="823504at2759"/>
<dbReference type="AlphaFoldDB" id="A0A8H4RIS1"/>
<sequence>MPKDWATHKAEVERLYIEEGRTLNEVRNILRRRHGFDASTRAYRMRFETWEIRKNKRKERSSHENSPDLATNSGTATGPDLKISLPPASKIDEAFVQYGPFMIPQRPMNADDVLSLMKGPSAGFYALEILLRKWQPGGEYLDILTTYLQTVKDFEGIIRNSDEGGPLLFKLIEERVPSEEQFDVGKLLLETHFLSRHKPQPHDSPWLLVWIAATRTTEWEDAKEILYEGNRVACLAGNLFLDCALIVIAEQMLKRYIKQFRAFKVHNGRLSRSMLADADWCRRKYLHIFKDSNCLRDMPLRPLFYRYSLEIIETQVEITDCPHDVDCIELANDCRQKYLKLTSSPMDTHAISDAVDDLLRDVEESDWIEDSTSNTPAFGPMMLSSEPQSAVTNTSQSFSAAESSQNHYLDDHQWISDRLGENNMPGRDPRVSSSRNIIEVLIRRWKSLKGFNSYVHSLLLNDGSDISIFDPHDNNNNLFDLIRTQTPQTGGSRSSLQHPGHNFKQGSILRKYSYTSGE</sequence>
<proteinExistence type="predicted"/>
<evidence type="ECO:0000313" key="4">
    <source>
        <dbReference type="Proteomes" id="UP000566819"/>
    </source>
</evidence>
<evidence type="ECO:0000256" key="1">
    <source>
        <dbReference type="SAM" id="MobiDB-lite"/>
    </source>
</evidence>